<evidence type="ECO:0000259" key="1">
    <source>
        <dbReference type="Pfam" id="PF07085"/>
    </source>
</evidence>
<dbReference type="InterPro" id="IPR050500">
    <property type="entry name" value="Phos_Acetyltrans/Butyryltrans"/>
</dbReference>
<dbReference type="InterPro" id="IPR027417">
    <property type="entry name" value="P-loop_NTPase"/>
</dbReference>
<reference evidence="2" key="1">
    <citation type="journal article" date="2008" name="ISME J.">
        <title>Genomic patterns of recombination, clonal divergence and environment in marine microbial populations.</title>
        <authorList>
            <person name="Konstantinidis K.T."/>
            <person name="Delong E.F."/>
        </authorList>
    </citation>
    <scope>NUCLEOTIDE SEQUENCE</scope>
</reference>
<evidence type="ECO:0000313" key="2">
    <source>
        <dbReference type="EMBL" id="ABZ09425.1"/>
    </source>
</evidence>
<dbReference type="SUPFAM" id="SSF75138">
    <property type="entry name" value="HprK N-terminal domain-like"/>
    <property type="match status" value="1"/>
</dbReference>
<organism evidence="2">
    <name type="scientific">uncultured marine microorganism HF4000_APKG8C21</name>
    <dbReference type="NCBI Taxonomy" id="455553"/>
    <lineage>
        <taxon>unclassified sequences</taxon>
        <taxon>environmental samples</taxon>
    </lineage>
</organism>
<dbReference type="SUPFAM" id="SSF52540">
    <property type="entry name" value="P-loop containing nucleoside triphosphate hydrolases"/>
    <property type="match status" value="1"/>
</dbReference>
<name>B3TA16_9ZZZZ</name>
<dbReference type="InterPro" id="IPR010766">
    <property type="entry name" value="DRTGG"/>
</dbReference>
<dbReference type="Gene3D" id="3.40.1390.20">
    <property type="entry name" value="HprK N-terminal domain-like"/>
    <property type="match status" value="1"/>
</dbReference>
<proteinExistence type="predicted"/>
<feature type="domain" description="DRTGG" evidence="1">
    <location>
        <begin position="169"/>
        <end position="274"/>
    </location>
</feature>
<gene>
    <name evidence="2" type="ORF">ALOHA_HF4000APKG8C21ctg1g13</name>
</gene>
<dbReference type="InterPro" id="IPR028979">
    <property type="entry name" value="Ser_kin/Pase_Hpr-like_N_sf"/>
</dbReference>
<dbReference type="EMBL" id="EU016651">
    <property type="protein sequence ID" value="ABZ09425.1"/>
    <property type="molecule type" value="Genomic_DNA"/>
</dbReference>
<protein>
    <submittedName>
        <fullName evidence="2">Putative DRTGG domain protein</fullName>
    </submittedName>
</protein>
<dbReference type="PANTHER" id="PTHR43356">
    <property type="entry name" value="PHOSPHATE ACETYLTRANSFERASE"/>
    <property type="match status" value="1"/>
</dbReference>
<dbReference type="Pfam" id="PF07085">
    <property type="entry name" value="DRTGG"/>
    <property type="match status" value="1"/>
</dbReference>
<dbReference type="AlphaFoldDB" id="B3TA16"/>
<dbReference type="PANTHER" id="PTHR43356:SF2">
    <property type="entry name" value="PHOSPHATE ACETYLTRANSFERASE"/>
    <property type="match status" value="1"/>
</dbReference>
<sequence length="311" mass="33988">MEQGGRKAAVFKPVAGEGLGADSDPDVQSFHKLLDQRAEGWPIDLPETGLTAKPLGEIRAAFDRVSEGADLVLVEGSCALSLEQTGQLADSLDAKVLVVFRYRPDLSASEFKRWKAVGNSLLGFVINGLSLYRGTEARTTLLPSLESEGLVCFGVIPEDRRLLGVSIRQLAKHLDGRFVACEEKADTLVEHLMVGGMGMDPGELYFGERSDKAVIVRGDRPDVQMPALNSLTSCMVLTKGIEPIEYVKYEAEQEEVSLMVVQTDTLDTMEALNSLMASARFDHALKLSRYIELLEQNLDLPGLFGELGLEE</sequence>
<accession>B3TA16</accession>